<dbReference type="Proteomes" id="UP000765802">
    <property type="component" value="Unassembled WGS sequence"/>
</dbReference>
<organism evidence="2 3">
    <name type="scientific">Flavihumibacter stibioxidans</name>
    <dbReference type="NCBI Taxonomy" id="1834163"/>
    <lineage>
        <taxon>Bacteria</taxon>
        <taxon>Pseudomonadati</taxon>
        <taxon>Bacteroidota</taxon>
        <taxon>Chitinophagia</taxon>
        <taxon>Chitinophagales</taxon>
        <taxon>Chitinophagaceae</taxon>
        <taxon>Flavihumibacter</taxon>
    </lineage>
</organism>
<comment type="caution">
    <text evidence="2">The sequence shown here is derived from an EMBL/GenBank/DDBJ whole genome shotgun (WGS) entry which is preliminary data.</text>
</comment>
<protein>
    <recommendedName>
        <fullName evidence="4">Membrane or secreted protein</fullName>
    </recommendedName>
</protein>
<evidence type="ECO:0008006" key="4">
    <source>
        <dbReference type="Google" id="ProtNLM"/>
    </source>
</evidence>
<feature type="chain" id="PRO_5045208540" description="Membrane or secreted protein" evidence="1">
    <location>
        <begin position="24"/>
        <end position="238"/>
    </location>
</feature>
<dbReference type="RefSeq" id="WP_187258038.1">
    <property type="nucleotide sequence ID" value="NZ_JBHULF010000019.1"/>
</dbReference>
<gene>
    <name evidence="2" type="ORF">BC349_16800</name>
</gene>
<name>A0ABR7MCE3_9BACT</name>
<dbReference type="Gene3D" id="2.40.128.490">
    <property type="entry name" value="Uncharacterised protein PF14869, DUF4488"/>
    <property type="match status" value="1"/>
</dbReference>
<sequence>MKTLFAKSLFLILSLAFSNKILSQNKTNILGAWMMEQDNITHLLLFTSQHYSYSVYNIPEKKFIQTQGGTWTEANGSVNTKTEFSTTDKSMVGKTYSYPVKIESGHMLTNWSGQDKKWKQVDNGGGDLNATWRITGRDQKGTMNSIPPSARKTIKILTGTRFQWAAINTQTGDFFGTGGGTYTFKDGRYTETIEFFSRDSSRIGMQLSFDGKVEGKDWHHRGKSSKGDPIYEVWSKED</sequence>
<proteinExistence type="predicted"/>
<feature type="signal peptide" evidence="1">
    <location>
        <begin position="1"/>
        <end position="23"/>
    </location>
</feature>
<evidence type="ECO:0000256" key="1">
    <source>
        <dbReference type="SAM" id="SignalP"/>
    </source>
</evidence>
<accession>A0ABR7MCE3</accession>
<keyword evidence="3" id="KW-1185">Reference proteome</keyword>
<reference evidence="2 3" key="1">
    <citation type="submission" date="2016-07" db="EMBL/GenBank/DDBJ databases">
        <title>Genome analysis of Flavihumibacter stibioxidans YS-17.</title>
        <authorList>
            <person name="Shi K."/>
            <person name="Han Y."/>
            <person name="Wang G."/>
        </authorList>
    </citation>
    <scope>NUCLEOTIDE SEQUENCE [LARGE SCALE GENOMIC DNA]</scope>
    <source>
        <strain evidence="2 3">YS-17</strain>
    </source>
</reference>
<evidence type="ECO:0000313" key="3">
    <source>
        <dbReference type="Proteomes" id="UP000765802"/>
    </source>
</evidence>
<dbReference type="EMBL" id="MBUA01000029">
    <property type="protein sequence ID" value="MBC6492718.1"/>
    <property type="molecule type" value="Genomic_DNA"/>
</dbReference>
<keyword evidence="1" id="KW-0732">Signal</keyword>
<evidence type="ECO:0000313" key="2">
    <source>
        <dbReference type="EMBL" id="MBC6492718.1"/>
    </source>
</evidence>